<feature type="compositionally biased region" description="Basic residues" evidence="1">
    <location>
        <begin position="65"/>
        <end position="75"/>
    </location>
</feature>
<name>A0A371HRT9_MUCPR</name>
<dbReference type="PROSITE" id="PS51925">
    <property type="entry name" value="SWIB_MDM2"/>
    <property type="match status" value="1"/>
</dbReference>
<proteinExistence type="predicted"/>
<accession>A0A371HRT9</accession>
<comment type="caution">
    <text evidence="3">The sequence shown here is derived from an EMBL/GenBank/DDBJ whole genome shotgun (WGS) entry which is preliminary data.</text>
</comment>
<organism evidence="3 4">
    <name type="scientific">Mucuna pruriens</name>
    <name type="common">Velvet bean</name>
    <name type="synonym">Dolichos pruriens</name>
    <dbReference type="NCBI Taxonomy" id="157652"/>
    <lineage>
        <taxon>Eukaryota</taxon>
        <taxon>Viridiplantae</taxon>
        <taxon>Streptophyta</taxon>
        <taxon>Embryophyta</taxon>
        <taxon>Tracheophyta</taxon>
        <taxon>Spermatophyta</taxon>
        <taxon>Magnoliopsida</taxon>
        <taxon>eudicotyledons</taxon>
        <taxon>Gunneridae</taxon>
        <taxon>Pentapetalae</taxon>
        <taxon>rosids</taxon>
        <taxon>fabids</taxon>
        <taxon>Fabales</taxon>
        <taxon>Fabaceae</taxon>
        <taxon>Papilionoideae</taxon>
        <taxon>50 kb inversion clade</taxon>
        <taxon>NPAAA clade</taxon>
        <taxon>indigoferoid/millettioid clade</taxon>
        <taxon>Phaseoleae</taxon>
        <taxon>Mucuna</taxon>
    </lineage>
</organism>
<dbReference type="Proteomes" id="UP000257109">
    <property type="component" value="Unassembled WGS sequence"/>
</dbReference>
<dbReference type="STRING" id="157652.A0A371HRT9"/>
<dbReference type="InterPro" id="IPR036885">
    <property type="entry name" value="SWIB_MDM2_dom_sf"/>
</dbReference>
<dbReference type="PANTHER" id="PTHR13844">
    <property type="entry name" value="SWI/SNF-RELATED MATRIX-ASSOCIATED ACTIN-DEPENDENT REGULATOR OF CHROMATIN SUBFAMILY D"/>
    <property type="match status" value="1"/>
</dbReference>
<feature type="compositionally biased region" description="Low complexity" evidence="1">
    <location>
        <begin position="117"/>
        <end position="126"/>
    </location>
</feature>
<dbReference type="SUPFAM" id="SSF47592">
    <property type="entry name" value="SWIB/MDM2 domain"/>
    <property type="match status" value="1"/>
</dbReference>
<evidence type="ECO:0000313" key="3">
    <source>
        <dbReference type="EMBL" id="RDY05511.1"/>
    </source>
</evidence>
<dbReference type="InterPro" id="IPR019835">
    <property type="entry name" value="SWIB_domain"/>
</dbReference>
<evidence type="ECO:0000313" key="4">
    <source>
        <dbReference type="Proteomes" id="UP000257109"/>
    </source>
</evidence>
<dbReference type="Gene3D" id="1.10.245.10">
    <property type="entry name" value="SWIB/MDM2 domain"/>
    <property type="match status" value="1"/>
</dbReference>
<feature type="region of interest" description="Disordered" evidence="1">
    <location>
        <begin position="1"/>
        <end position="133"/>
    </location>
</feature>
<dbReference type="CDD" id="cd10568">
    <property type="entry name" value="SWIB_like"/>
    <property type="match status" value="1"/>
</dbReference>
<dbReference type="OrthoDB" id="10263741at2759"/>
<sequence>MNNNNNNPTKNAATPSFFTNPGAPSIPMNHPPPHLLSQTQPQPQPGASHFHGHFQLSQPPTHVVPHPHPHPHPHPQVHNNANVNANTNTNTNTNTNANVAPTAPPKRANQKPPSRPPGSSSASQSSAFKTMELTVAPPRKKRTFPDKLIPEKVAKLVPESAIYAKLLQLETRIDSALLRKKIDVQDAVRNPPCVRKTLRIYVYNTFSNQVKTEPGKVDVEEPSWALRITGRVLEDGKDPVEDGITPKENPKFSSFFKKITIYLDQGFYPDNHVVVWDSARSPAQRDGFEVKRKGDKEFTAVVRMTMNYSPDKFVVSAQLSKVLGIEFDSRARIIAALWHYVKCKKLQSPNDPSFFMCDPSLQRVFGEEKMKFSVASQKISQHLSPPQPVHLEHKIKLSGNCPSGTTSYDVQVDVPLSPEKDMSAFLASLERHKEIDAFDELICDSIKKIHEHHRRRAFFLSFSQSPAEFINALIASQSKDLKLVAGDVSQNVENERRVEDAVVRYLTRKNARSMQNARIRQMSPHFKKLNFIGKVAVWFGAMRCGATILSAVYDDKRKFSWCFDIWTHEREQSLEKV</sequence>
<evidence type="ECO:0000259" key="2">
    <source>
        <dbReference type="PROSITE" id="PS51925"/>
    </source>
</evidence>
<protein>
    <submittedName>
        <fullName evidence="3">SWI/SNF complex component SNF12-like protein</fullName>
    </submittedName>
</protein>
<feature type="domain" description="DM2" evidence="2">
    <location>
        <begin position="308"/>
        <end position="385"/>
    </location>
</feature>
<keyword evidence="4" id="KW-1185">Reference proteome</keyword>
<dbReference type="InterPro" id="IPR003121">
    <property type="entry name" value="SWIB_MDM2_domain"/>
</dbReference>
<reference evidence="3" key="1">
    <citation type="submission" date="2018-05" db="EMBL/GenBank/DDBJ databases">
        <title>Draft genome of Mucuna pruriens seed.</title>
        <authorList>
            <person name="Nnadi N.E."/>
            <person name="Vos R."/>
            <person name="Hasami M.H."/>
            <person name="Devisetty U.K."/>
            <person name="Aguiy J.C."/>
        </authorList>
    </citation>
    <scope>NUCLEOTIDE SEQUENCE [LARGE SCALE GENOMIC DNA]</scope>
    <source>
        <strain evidence="3">JCA_2017</strain>
    </source>
</reference>
<feature type="compositionally biased region" description="Low complexity" evidence="1">
    <location>
        <begin position="76"/>
        <end position="101"/>
    </location>
</feature>
<dbReference type="EMBL" id="QJKJ01001863">
    <property type="protein sequence ID" value="RDY05511.1"/>
    <property type="molecule type" value="Genomic_DNA"/>
</dbReference>
<dbReference type="SMART" id="SM00151">
    <property type="entry name" value="SWIB"/>
    <property type="match status" value="1"/>
</dbReference>
<dbReference type="AlphaFoldDB" id="A0A371HRT9"/>
<feature type="non-terminal residue" evidence="3">
    <location>
        <position position="1"/>
    </location>
</feature>
<gene>
    <name evidence="3" type="ORF">CR513_10646</name>
</gene>
<dbReference type="Pfam" id="PF02201">
    <property type="entry name" value="SWIB"/>
    <property type="match status" value="1"/>
</dbReference>
<feature type="compositionally biased region" description="Polar residues" evidence="1">
    <location>
        <begin position="8"/>
        <end position="19"/>
    </location>
</feature>
<evidence type="ECO:0000256" key="1">
    <source>
        <dbReference type="SAM" id="MobiDB-lite"/>
    </source>
</evidence>